<dbReference type="SUPFAM" id="SSF53300">
    <property type="entry name" value="vWA-like"/>
    <property type="match status" value="1"/>
</dbReference>
<dbReference type="PANTHER" id="PTHR33608">
    <property type="entry name" value="BLL2464 PROTEIN"/>
    <property type="match status" value="1"/>
</dbReference>
<evidence type="ECO:0000313" key="3">
    <source>
        <dbReference type="Proteomes" id="UP000052052"/>
    </source>
</evidence>
<protein>
    <submittedName>
        <fullName evidence="2">von Willebrand factor A</fullName>
    </submittedName>
</protein>
<dbReference type="PATRIC" id="fig|344882.3.peg.151"/>
<accession>A0A0R0CRW1</accession>
<comment type="caution">
    <text evidence="2">The sequence shown here is derived from an EMBL/GenBank/DDBJ whole genome shotgun (WGS) entry which is preliminary data.</text>
</comment>
<proteinExistence type="predicted"/>
<dbReference type="STRING" id="344882.ABB29_00735"/>
<evidence type="ECO:0000259" key="1">
    <source>
        <dbReference type="Pfam" id="PF01882"/>
    </source>
</evidence>
<dbReference type="Proteomes" id="UP000052052">
    <property type="component" value="Unassembled WGS sequence"/>
</dbReference>
<organism evidence="2 3">
    <name type="scientific">Pseudoxanthomonas dokdonensis</name>
    <dbReference type="NCBI Taxonomy" id="344882"/>
    <lineage>
        <taxon>Bacteria</taxon>
        <taxon>Pseudomonadati</taxon>
        <taxon>Pseudomonadota</taxon>
        <taxon>Gammaproteobacteria</taxon>
        <taxon>Lysobacterales</taxon>
        <taxon>Lysobacteraceae</taxon>
        <taxon>Pseudoxanthomonas</taxon>
    </lineage>
</organism>
<reference evidence="2 3" key="1">
    <citation type="submission" date="2015-05" db="EMBL/GenBank/DDBJ databases">
        <title>Genome sequencing and analysis of members of genus Stenotrophomonas.</title>
        <authorList>
            <person name="Patil P.P."/>
            <person name="Midha S."/>
            <person name="Patil P.B."/>
        </authorList>
    </citation>
    <scope>NUCLEOTIDE SEQUENCE [LARGE SCALE GENOMIC DNA]</scope>
    <source>
        <strain evidence="2 3">DSM 21858</strain>
    </source>
</reference>
<dbReference type="PANTHER" id="PTHR33608:SF7">
    <property type="entry name" value="DUF58 DOMAIN-CONTAINING PROTEIN"/>
    <property type="match status" value="1"/>
</dbReference>
<dbReference type="Pfam" id="PF01882">
    <property type="entry name" value="DUF58"/>
    <property type="match status" value="1"/>
</dbReference>
<name>A0A0R0CRW1_9GAMM</name>
<keyword evidence="3" id="KW-1185">Reference proteome</keyword>
<dbReference type="AlphaFoldDB" id="A0A0R0CRW1"/>
<dbReference type="InterPro" id="IPR002881">
    <property type="entry name" value="DUF58"/>
</dbReference>
<gene>
    <name evidence="2" type="ORF">ABB29_00735</name>
</gene>
<feature type="domain" description="DUF58" evidence="1">
    <location>
        <begin position="46"/>
        <end position="253"/>
    </location>
</feature>
<dbReference type="OrthoDB" id="9812729at2"/>
<dbReference type="RefSeq" id="WP_057656690.1">
    <property type="nucleotide sequence ID" value="NZ_LDJL01000001.1"/>
</dbReference>
<sequence>MQPPLIPADVRSRLKDLRLLARRASGQRGVGLHHSRSRGAGLEFAQYRGYEPGDELRQIDWKLYARSDRFFVREAERESPLTVWLLIDGSASMQQIESGDGRSRLQAAQILAACIAELALRQGDRFGFIGLCSDGLQLLGPGQGSRHRDRLWLALQRMRAHGGLVEGDQLLPVWQRIAANDLVIALGDFFDDASIALCERLAAAGREVIALPILSSDERDFPFRGGHLFVDPETGEQLPGDAASMREDYLRRFGQARQGLQARLQAAGIRHATCYMDQPLDQPLRQLFAGRAGTGPA</sequence>
<dbReference type="InterPro" id="IPR036465">
    <property type="entry name" value="vWFA_dom_sf"/>
</dbReference>
<evidence type="ECO:0000313" key="2">
    <source>
        <dbReference type="EMBL" id="KRG72022.1"/>
    </source>
</evidence>
<dbReference type="EMBL" id="LDJL01000001">
    <property type="protein sequence ID" value="KRG72022.1"/>
    <property type="molecule type" value="Genomic_DNA"/>
</dbReference>